<protein>
    <recommendedName>
        <fullName evidence="1">Aminoglycoside phosphotransferase domain-containing protein</fullName>
    </recommendedName>
</protein>
<dbReference type="EMBL" id="UIDG01000001">
    <property type="protein sequence ID" value="SUS03356.1"/>
    <property type="molecule type" value="Genomic_DNA"/>
</dbReference>
<evidence type="ECO:0000259" key="1">
    <source>
        <dbReference type="Pfam" id="PF01636"/>
    </source>
</evidence>
<dbReference type="AlphaFoldDB" id="A0A380T7J3"/>
<name>A0A380T7J3_9ZZZZ</name>
<dbReference type="SUPFAM" id="SSF52540">
    <property type="entry name" value="P-loop containing nucleoside triphosphate hydrolases"/>
    <property type="match status" value="1"/>
</dbReference>
<dbReference type="PANTHER" id="PTHR43883">
    <property type="entry name" value="SLR0207 PROTEIN"/>
    <property type="match status" value="1"/>
</dbReference>
<dbReference type="InterPro" id="IPR002575">
    <property type="entry name" value="Aminoglycoside_PTrfase"/>
</dbReference>
<dbReference type="PANTHER" id="PTHR43883:SF1">
    <property type="entry name" value="GLUCONOKINASE"/>
    <property type="match status" value="1"/>
</dbReference>
<dbReference type="Gene3D" id="3.40.50.300">
    <property type="entry name" value="P-loop containing nucleotide triphosphate hydrolases"/>
    <property type="match status" value="1"/>
</dbReference>
<dbReference type="InterPro" id="IPR011009">
    <property type="entry name" value="Kinase-like_dom_sf"/>
</dbReference>
<dbReference type="Gene3D" id="3.90.1200.10">
    <property type="match status" value="1"/>
</dbReference>
<evidence type="ECO:0000313" key="2">
    <source>
        <dbReference type="EMBL" id="SUS03356.1"/>
    </source>
</evidence>
<dbReference type="InterPro" id="IPR052732">
    <property type="entry name" value="Cell-binding_unc_protein"/>
</dbReference>
<dbReference type="Pfam" id="PF01636">
    <property type="entry name" value="APH"/>
    <property type="match status" value="1"/>
</dbReference>
<dbReference type="InterPro" id="IPR027417">
    <property type="entry name" value="P-loop_NTPase"/>
</dbReference>
<reference evidence="2" key="1">
    <citation type="submission" date="2018-07" db="EMBL/GenBank/DDBJ databases">
        <authorList>
            <person name="Quirk P.G."/>
            <person name="Krulwich T.A."/>
        </authorList>
    </citation>
    <scope>NUCLEOTIDE SEQUENCE</scope>
</reference>
<dbReference type="SUPFAM" id="SSF56112">
    <property type="entry name" value="Protein kinase-like (PK-like)"/>
    <property type="match status" value="1"/>
</dbReference>
<dbReference type="Pfam" id="PF13671">
    <property type="entry name" value="AAA_33"/>
    <property type="match status" value="1"/>
</dbReference>
<accession>A0A380T7J3</accession>
<gene>
    <name evidence="2" type="ORF">DF3PB_10108</name>
</gene>
<sequence>MLDIVRDDTALQADIIRAIETGAVQGIPRPTERFDTHLSHVFLSGDRAYKLKRAIRLPFVDFHESAQRRAACEAELAVNQRLGSPFYLEVAGIGRKGGSFVLTNSGDALEWVVIMKRFDTSHRFDVLAANGQLSPEQVEATASMIAEMHAAAPVSRVAGHAADYRQIIRTLRRTEEEGAAALGLSIDGDLFDRLDAELSRLDPLIENRRALGKVRRVHGDLHLRNLCVFEGRPVPFDALEFDERMATIDVLYDLAFLLMDLRRLSLRREANAAMNRYWDVARESECGLAVLPFFMALRASVRMAVAVEEGALELAKEYRSLAFELLSHPAPASVAIGGLSGTGKSALARELAPMMAGPAGARIVRSDVVRKNAIGIGLTQAADAAAYVPARRSQVYRDLLAHASTARKVGASVIIDATFKEQQGRDSLAAIFPDISMFWLEAPLSVRLQRVQARRGDASDADTRVAAAQETPANLGQVWRRLDARLPLPVLAKQALEHLA</sequence>
<feature type="domain" description="Aminoglycoside phosphotransferase" evidence="1">
    <location>
        <begin position="127"/>
        <end position="277"/>
    </location>
</feature>
<proteinExistence type="predicted"/>
<organism evidence="2">
    <name type="scientific">metagenome</name>
    <dbReference type="NCBI Taxonomy" id="256318"/>
    <lineage>
        <taxon>unclassified sequences</taxon>
        <taxon>metagenomes</taxon>
    </lineage>
</organism>